<sequence>MPLVLSKPSADDLWATAVDRLDQDLRAEMDFNHEKIDIVSGVLALTVKAQKECDAKAWRLRRKNGATVSVRDVLAKVVKWVNHFKDIGDIVVQYDPGHAALPWAGVRFLLQIVVDDFQTCSFVLESIESLAELLCRYACVEELLLRFSKAPKNGPSVSTPTQELQHALVQLYVHALTYLARARKYFQKSIAKRVVKSALLQASDLEENFAVIATAQCKVDRCLHLANIQEQLNRHDRLKDMMSDLQAPLSRWSDDLIKITDQLDKTKRTEILEWLSKEPYLKHHRLVKEGTVEGTGQWLLSDPIYQRWKEDSASSILWLHGIPGSGKSKLVSLVVEDAIAAFEKHQRPPPAYFYCSRSPAEPARADPVAILASIARQLSYLKSGQALLHPTVAAYNMHEEEGFAAGSLQLHETRALIMRLSESYPTLTIIIDALDECDPATRETLMAAMEKILQDSSCLVKIFVSSRDDQDIVHKLRHYPNLELSSEKNARDIDKFVELETCRFINSGKLLRYSSDRDKLSQKIKERVASEAQGMFRWASLQLEALCELKSDQAILERLGRLPRTLEALYQEIFQKIENSPSVIDRQYARHVLTWLMCAQRRLSSTELLSAVSLVVPHQQLQSNQILDFCCNLVVLDTQLDTFRFAHLSVREFLERQEGYASSFSNGLAAETCLLTMFGLATDQFSKGVLSKLGYQNGIETNRLEDYSFAFWAVHCQAAAERRKEGQLRELLQGLTHTGMVAGSANTKWNTYLQRVPWDIDFGLGRKLEACCAAADSWAFTACAFDIDELLEWGHGFDTGELRNKSNQTCEQVAAAVGSGKVLRNLLSVDNLRITEAVVEAAASNWKHGKEVMALLLDLFPDQVQITEAVVEVAASNWKHGKEVMALLLDRVPDQVPVTNNTVSLIAGRLNEIVMALLLDRVPDQVQITKAVIKAAAGNEENGKEVMALLLDRVPDQVQITEAVIKAAASNLLHRKEVMALLLDRVPDQVQITEAVIKAAAGNEENGQDANLPDNE</sequence>
<name>A0A2L2TQP5_9HYPO</name>
<feature type="domain" description="Nephrocystin 3-like N-terminal" evidence="4">
    <location>
        <begin position="294"/>
        <end position="467"/>
    </location>
</feature>
<dbReference type="Proteomes" id="UP000245910">
    <property type="component" value="Chromosome III"/>
</dbReference>
<dbReference type="Gene3D" id="3.40.50.300">
    <property type="entry name" value="P-loop containing nucleotide triphosphate hydrolases"/>
    <property type="match status" value="1"/>
</dbReference>
<dbReference type="Pfam" id="PF23397">
    <property type="entry name" value="DUF7104"/>
    <property type="match status" value="5"/>
</dbReference>
<reference evidence="6" key="1">
    <citation type="submission" date="2014-10" db="EMBL/GenBank/DDBJ databases">
        <authorList>
            <person name="King R."/>
        </authorList>
    </citation>
    <scope>NUCLEOTIDE SEQUENCE [LARGE SCALE GENOMIC DNA]</scope>
    <source>
        <strain evidence="6">A3/5</strain>
    </source>
</reference>
<evidence type="ECO:0000259" key="3">
    <source>
        <dbReference type="Pfam" id="PF24809"/>
    </source>
</evidence>
<dbReference type="AlphaFoldDB" id="A0A2L2TQP5"/>
<feature type="domain" description="DUF7708" evidence="3">
    <location>
        <begin position="73"/>
        <end position="220"/>
    </location>
</feature>
<evidence type="ECO:0000256" key="1">
    <source>
        <dbReference type="ARBA" id="ARBA00022737"/>
    </source>
</evidence>
<organism evidence="5 6">
    <name type="scientific">Fusarium venenatum</name>
    <dbReference type="NCBI Taxonomy" id="56646"/>
    <lineage>
        <taxon>Eukaryota</taxon>
        <taxon>Fungi</taxon>
        <taxon>Dikarya</taxon>
        <taxon>Ascomycota</taxon>
        <taxon>Pezizomycotina</taxon>
        <taxon>Sordariomycetes</taxon>
        <taxon>Hypocreomycetidae</taxon>
        <taxon>Hypocreales</taxon>
        <taxon>Nectriaceae</taxon>
        <taxon>Fusarium</taxon>
    </lineage>
</organism>
<accession>A0A2L2TQP5</accession>
<proteinExistence type="predicted"/>
<dbReference type="PANTHER" id="PTHR10039">
    <property type="entry name" value="AMELOGENIN"/>
    <property type="match status" value="1"/>
</dbReference>
<dbReference type="InterPro" id="IPR056125">
    <property type="entry name" value="DUF7708"/>
</dbReference>
<keyword evidence="6" id="KW-1185">Reference proteome</keyword>
<dbReference type="OrthoDB" id="7464126at2759"/>
<evidence type="ECO:0000259" key="2">
    <source>
        <dbReference type="Pfam" id="PF22939"/>
    </source>
</evidence>
<dbReference type="Gene3D" id="1.20.5.340">
    <property type="match status" value="3"/>
</dbReference>
<keyword evidence="1" id="KW-0677">Repeat</keyword>
<dbReference type="InterPro" id="IPR055530">
    <property type="entry name" value="DUF7104"/>
</dbReference>
<dbReference type="InterPro" id="IPR027417">
    <property type="entry name" value="P-loop_NTPase"/>
</dbReference>
<dbReference type="Pfam" id="PF24883">
    <property type="entry name" value="NPHP3_N"/>
    <property type="match status" value="1"/>
</dbReference>
<protein>
    <submittedName>
        <fullName evidence="5">Uncharacterized protein</fullName>
    </submittedName>
</protein>
<dbReference type="InterPro" id="IPR056884">
    <property type="entry name" value="NPHP3-like_N"/>
</dbReference>
<dbReference type="SUPFAM" id="SSF52540">
    <property type="entry name" value="P-loop containing nucleoside triphosphate hydrolases"/>
    <property type="match status" value="1"/>
</dbReference>
<dbReference type="STRING" id="56646.A0A2L2TQP5"/>
<dbReference type="Pfam" id="PF24809">
    <property type="entry name" value="DUF7708"/>
    <property type="match status" value="1"/>
</dbReference>
<evidence type="ECO:0000259" key="4">
    <source>
        <dbReference type="Pfam" id="PF24883"/>
    </source>
</evidence>
<dbReference type="EMBL" id="LN649231">
    <property type="protein sequence ID" value="CEI70963.1"/>
    <property type="molecule type" value="Genomic_DNA"/>
</dbReference>
<dbReference type="Pfam" id="PF22939">
    <property type="entry name" value="WHD_GPIID"/>
    <property type="match status" value="1"/>
</dbReference>
<dbReference type="InterPro" id="IPR054471">
    <property type="entry name" value="GPIID_WHD"/>
</dbReference>
<evidence type="ECO:0000313" key="6">
    <source>
        <dbReference type="Proteomes" id="UP000245910"/>
    </source>
</evidence>
<feature type="domain" description="GPI inositol-deacylase winged helix" evidence="2">
    <location>
        <begin position="586"/>
        <end position="664"/>
    </location>
</feature>
<evidence type="ECO:0000313" key="5">
    <source>
        <dbReference type="EMBL" id="CEI70963.1"/>
    </source>
</evidence>